<organism evidence="2">
    <name type="scientific">marine sediment metagenome</name>
    <dbReference type="NCBI Taxonomy" id="412755"/>
    <lineage>
        <taxon>unclassified sequences</taxon>
        <taxon>metagenomes</taxon>
        <taxon>ecological metagenomes</taxon>
    </lineage>
</organism>
<comment type="caution">
    <text evidence="2">The sequence shown here is derived from an EMBL/GenBank/DDBJ whole genome shotgun (WGS) entry which is preliminary data.</text>
</comment>
<dbReference type="AlphaFoldDB" id="X0WKP6"/>
<dbReference type="InterPro" id="IPR029039">
    <property type="entry name" value="Flavoprotein-like_sf"/>
</dbReference>
<proteinExistence type="predicted"/>
<dbReference type="PROSITE" id="PS50902">
    <property type="entry name" value="FLAVODOXIN_LIKE"/>
    <property type="match status" value="1"/>
</dbReference>
<gene>
    <name evidence="2" type="ORF">S01H1_35744</name>
</gene>
<sequence length="167" mass="18411">MNIAIVYYSYSGNTDKAAQIVEGLLKSQNNSVKRLRIEALDESNNFFVQAFRGLVKKKAKIAPLETDLSVYDLIIFATPVWAREMVPAMRTYLEKAGALSGKKTAIFVTYGSGLGKEHCLDSLKAAIEAKGASCIGRFSLSQFKVNDRPLIENLLKENLRLSSFGPS</sequence>
<dbReference type="InterPro" id="IPR005025">
    <property type="entry name" value="FMN_Rdtase-like_dom"/>
</dbReference>
<evidence type="ECO:0000313" key="2">
    <source>
        <dbReference type="EMBL" id="GAG13271.1"/>
    </source>
</evidence>
<dbReference type="EMBL" id="BARS01022347">
    <property type="protein sequence ID" value="GAG13271.1"/>
    <property type="molecule type" value="Genomic_DNA"/>
</dbReference>
<dbReference type="Gene3D" id="3.40.50.360">
    <property type="match status" value="1"/>
</dbReference>
<dbReference type="SUPFAM" id="SSF52218">
    <property type="entry name" value="Flavoproteins"/>
    <property type="match status" value="1"/>
</dbReference>
<dbReference type="GO" id="GO:0010181">
    <property type="term" value="F:FMN binding"/>
    <property type="evidence" value="ECO:0007669"/>
    <property type="project" value="InterPro"/>
</dbReference>
<name>X0WKP6_9ZZZZ</name>
<dbReference type="GO" id="GO:0016491">
    <property type="term" value="F:oxidoreductase activity"/>
    <property type="evidence" value="ECO:0007669"/>
    <property type="project" value="InterPro"/>
</dbReference>
<dbReference type="PANTHER" id="PTHR39201">
    <property type="entry name" value="EXPORTED PROTEIN-RELATED"/>
    <property type="match status" value="1"/>
</dbReference>
<reference evidence="2" key="1">
    <citation type="journal article" date="2014" name="Front. Microbiol.">
        <title>High frequency of phylogenetically diverse reductive dehalogenase-homologous genes in deep subseafloor sedimentary metagenomes.</title>
        <authorList>
            <person name="Kawai M."/>
            <person name="Futagami T."/>
            <person name="Toyoda A."/>
            <person name="Takaki Y."/>
            <person name="Nishi S."/>
            <person name="Hori S."/>
            <person name="Arai W."/>
            <person name="Tsubouchi T."/>
            <person name="Morono Y."/>
            <person name="Uchiyama I."/>
            <person name="Ito T."/>
            <person name="Fujiyama A."/>
            <person name="Inagaki F."/>
            <person name="Takami H."/>
        </authorList>
    </citation>
    <scope>NUCLEOTIDE SEQUENCE</scope>
    <source>
        <strain evidence="2">Expedition CK06-06</strain>
    </source>
</reference>
<dbReference type="InterPro" id="IPR008254">
    <property type="entry name" value="Flavodoxin/NO_synth"/>
</dbReference>
<dbReference type="PROSITE" id="PS00201">
    <property type="entry name" value="FLAVODOXIN"/>
    <property type="match status" value="1"/>
</dbReference>
<dbReference type="PANTHER" id="PTHR39201:SF1">
    <property type="entry name" value="FLAVODOXIN-LIKE DOMAIN-CONTAINING PROTEIN"/>
    <property type="match status" value="1"/>
</dbReference>
<accession>X0WKP6</accession>
<evidence type="ECO:0000259" key="1">
    <source>
        <dbReference type="PROSITE" id="PS50902"/>
    </source>
</evidence>
<dbReference type="GO" id="GO:0009055">
    <property type="term" value="F:electron transfer activity"/>
    <property type="evidence" value="ECO:0007669"/>
    <property type="project" value="InterPro"/>
</dbReference>
<dbReference type="InterPro" id="IPR001226">
    <property type="entry name" value="Flavodoxin_CS"/>
</dbReference>
<dbReference type="Pfam" id="PF03358">
    <property type="entry name" value="FMN_red"/>
    <property type="match status" value="1"/>
</dbReference>
<feature type="domain" description="Flavodoxin-like" evidence="1">
    <location>
        <begin position="3"/>
        <end position="167"/>
    </location>
</feature>
<protein>
    <recommendedName>
        <fullName evidence="1">Flavodoxin-like domain-containing protein</fullName>
    </recommendedName>
</protein>